<organism evidence="2 3">
    <name type="scientific">Curtobacterium citreum</name>
    <dbReference type="NCBI Taxonomy" id="2036"/>
    <lineage>
        <taxon>Bacteria</taxon>
        <taxon>Bacillati</taxon>
        <taxon>Actinomycetota</taxon>
        <taxon>Actinomycetes</taxon>
        <taxon>Micrococcales</taxon>
        <taxon>Microbacteriaceae</taxon>
        <taxon>Curtobacterium</taxon>
    </lineage>
</organism>
<gene>
    <name evidence="2" type="ORF">NYQ28_10930</name>
</gene>
<name>A0ABT2HII7_9MICO</name>
<dbReference type="RefSeq" id="WP_229666885.1">
    <property type="nucleotide sequence ID" value="NZ_BMNV01000007.1"/>
</dbReference>
<proteinExistence type="predicted"/>
<evidence type="ECO:0000259" key="1">
    <source>
        <dbReference type="Pfam" id="PF09860"/>
    </source>
</evidence>
<reference evidence="2 3" key="1">
    <citation type="submission" date="2022-08" db="EMBL/GenBank/DDBJ databases">
        <title>Taxonomy of Curtobacterium flaccumfaciens.</title>
        <authorList>
            <person name="Osdaghi E."/>
            <person name="Taghavi S.M."/>
            <person name="Hamidizade M."/>
            <person name="Abachi H."/>
            <person name="Fazliarab A."/>
            <person name="Baeyen S."/>
            <person name="Portier P."/>
            <person name="Van Vaerenbergh J."/>
            <person name="Jacques M.-A."/>
        </authorList>
    </citation>
    <scope>NUCLEOTIDE SEQUENCE [LARGE SCALE GENOMIC DNA]</scope>
    <source>
        <strain evidence="2 3">LMG8786T</strain>
    </source>
</reference>
<evidence type="ECO:0000313" key="3">
    <source>
        <dbReference type="Proteomes" id="UP001652264"/>
    </source>
</evidence>
<keyword evidence="3" id="KW-1185">Reference proteome</keyword>
<dbReference type="Proteomes" id="UP001652264">
    <property type="component" value="Unassembled WGS sequence"/>
</dbReference>
<dbReference type="InterPro" id="IPR018656">
    <property type="entry name" value="DUF2087"/>
</dbReference>
<dbReference type="Pfam" id="PF09860">
    <property type="entry name" value="DUF2087"/>
    <property type="match status" value="1"/>
</dbReference>
<dbReference type="EMBL" id="JANVAD010000005">
    <property type="protein sequence ID" value="MCS6523079.1"/>
    <property type="molecule type" value="Genomic_DNA"/>
</dbReference>
<accession>A0ABT2HII7</accession>
<comment type="caution">
    <text evidence="2">The sequence shown here is derived from an EMBL/GenBank/DDBJ whole genome shotgun (WGS) entry which is preliminary data.</text>
</comment>
<sequence>MRSALRRARQVVALTMHPRIPVGGFDWVGPDGTVDEGALSETKETIDLLLTDHAVLHVGRISVLPTEASSRQELSNVIVRTVFDRLPARLSVPEETLNAALAMFVEDVALVRRDAVDTGVLRRSPDGAVYRIAAE</sequence>
<feature type="domain" description="DUF2087" evidence="1">
    <location>
        <begin position="70"/>
        <end position="131"/>
    </location>
</feature>
<protein>
    <submittedName>
        <fullName evidence="2">DUF2087 domain-containing protein</fullName>
    </submittedName>
</protein>
<evidence type="ECO:0000313" key="2">
    <source>
        <dbReference type="EMBL" id="MCS6523079.1"/>
    </source>
</evidence>
<dbReference type="GeneID" id="95322849"/>